<accession>A0ABX1GHZ5</accession>
<feature type="transmembrane region" description="Helical" evidence="6">
    <location>
        <begin position="364"/>
        <end position="383"/>
    </location>
</feature>
<feature type="transmembrane region" description="Helical" evidence="6">
    <location>
        <begin position="128"/>
        <end position="152"/>
    </location>
</feature>
<organism evidence="8 9">
    <name type="scientific">Spongiibacter thalassae</name>
    <dbReference type="NCBI Taxonomy" id="2721624"/>
    <lineage>
        <taxon>Bacteria</taxon>
        <taxon>Pseudomonadati</taxon>
        <taxon>Pseudomonadota</taxon>
        <taxon>Gammaproteobacteria</taxon>
        <taxon>Cellvibrionales</taxon>
        <taxon>Spongiibacteraceae</taxon>
        <taxon>Spongiibacter</taxon>
    </lineage>
</organism>
<dbReference type="InterPro" id="IPR020846">
    <property type="entry name" value="MFS_dom"/>
</dbReference>
<dbReference type="PANTHER" id="PTHR12778:SF10">
    <property type="entry name" value="MAJOR FACILITATOR SUPERFAMILY DOMAIN-CONTAINING PROTEIN 3"/>
    <property type="match status" value="1"/>
</dbReference>
<proteinExistence type="predicted"/>
<dbReference type="InterPro" id="IPR004752">
    <property type="entry name" value="AmpG_permease/AT-1"/>
</dbReference>
<dbReference type="Pfam" id="PF07690">
    <property type="entry name" value="MFS_1"/>
    <property type="match status" value="2"/>
</dbReference>
<evidence type="ECO:0000256" key="2">
    <source>
        <dbReference type="ARBA" id="ARBA00022448"/>
    </source>
</evidence>
<reference evidence="8 9" key="1">
    <citation type="submission" date="2020-04" db="EMBL/GenBank/DDBJ databases">
        <authorList>
            <person name="Yoon J."/>
        </authorList>
    </citation>
    <scope>NUCLEOTIDE SEQUENCE [LARGE SCALE GENOMIC DNA]</scope>
    <source>
        <strain evidence="8 9">KMU-166</strain>
    </source>
</reference>
<feature type="transmembrane region" description="Helical" evidence="6">
    <location>
        <begin position="172"/>
        <end position="192"/>
    </location>
</feature>
<dbReference type="EMBL" id="JAAWWK010000006">
    <property type="protein sequence ID" value="NKI18844.1"/>
    <property type="molecule type" value="Genomic_DNA"/>
</dbReference>
<sequence>MLFLGFSAGVPLLLIFSSLSLWLREAGVSKSDVTYFSWAALGFSFKFVWAPLVDKLPLPLLSRALGRRRGWLLFAQLAVAASIALMASVDPQQQLAWMAIAAVLLGFSAATQDVVIDAFRIESANPRLQALLSSTYIAGYRIGMIAAGAGALYLAEGFGSTNDVYSYIAWRNTYYCMAGLMLVGVATTLLIAEPPAGDVSPYHYDTGDYLRFFIAFVITVATFVGVLFGMPDAPVWFSGYSQQLFSFSYSSLVLLLAVFIGYQAFRLQSAMGVVNQQLVDESYVQPIADFIQRYKKLALWVLLLVGFYRVSDIVLGVIANVFYQDMGYSKDEIASVTKVFGVVMTIVGSFLGGFLTLRFGVIRVLMLGAVLVSATNLLFMWLAGLEVSVLALTVVIAADNLSGGVAVAAFVAWLSSLTNVSFTATQYAIFSSVMTLFPKLLGGYTGSVVETVGYEIFFLLASLLGVPVIALIWFLRKRLEAA</sequence>
<evidence type="ECO:0000259" key="7">
    <source>
        <dbReference type="PROSITE" id="PS50850"/>
    </source>
</evidence>
<feature type="transmembrane region" description="Helical" evidence="6">
    <location>
        <begin position="95"/>
        <end position="116"/>
    </location>
</feature>
<feature type="transmembrane region" description="Helical" evidence="6">
    <location>
        <begin position="339"/>
        <end position="357"/>
    </location>
</feature>
<dbReference type="PROSITE" id="PS50850">
    <property type="entry name" value="MFS"/>
    <property type="match status" value="1"/>
</dbReference>
<evidence type="ECO:0000313" key="9">
    <source>
        <dbReference type="Proteomes" id="UP000765845"/>
    </source>
</evidence>
<dbReference type="InterPro" id="IPR036259">
    <property type="entry name" value="MFS_trans_sf"/>
</dbReference>
<feature type="transmembrane region" description="Helical" evidence="6">
    <location>
        <begin position="212"/>
        <end position="231"/>
    </location>
</feature>
<dbReference type="SUPFAM" id="SSF103473">
    <property type="entry name" value="MFS general substrate transporter"/>
    <property type="match status" value="1"/>
</dbReference>
<name>A0ABX1GHZ5_9GAMM</name>
<feature type="domain" description="Major facilitator superfamily (MFS) profile" evidence="7">
    <location>
        <begin position="1"/>
        <end position="479"/>
    </location>
</feature>
<comment type="caution">
    <text evidence="8">The sequence shown here is derived from an EMBL/GenBank/DDBJ whole genome shotgun (WGS) entry which is preliminary data.</text>
</comment>
<keyword evidence="4 6" id="KW-1133">Transmembrane helix</keyword>
<protein>
    <submittedName>
        <fullName evidence="8">AmpG family muropeptide MFS transporter</fullName>
    </submittedName>
</protein>
<keyword evidence="3 6" id="KW-0812">Transmembrane</keyword>
<dbReference type="NCBIfam" id="TIGR00901">
    <property type="entry name" value="2A0125"/>
    <property type="match status" value="1"/>
</dbReference>
<dbReference type="Gene3D" id="1.20.1250.20">
    <property type="entry name" value="MFS general substrate transporter like domains"/>
    <property type="match status" value="2"/>
</dbReference>
<evidence type="ECO:0000256" key="1">
    <source>
        <dbReference type="ARBA" id="ARBA00004141"/>
    </source>
</evidence>
<comment type="subcellular location">
    <subcellularLocation>
        <location evidence="1">Membrane</location>
        <topology evidence="1">Multi-pass membrane protein</topology>
    </subcellularLocation>
</comment>
<dbReference type="Proteomes" id="UP000765845">
    <property type="component" value="Unassembled WGS sequence"/>
</dbReference>
<dbReference type="PANTHER" id="PTHR12778">
    <property type="entry name" value="SOLUTE CARRIER FAMILY 33 ACETYL-COA TRANSPORTER -RELATED"/>
    <property type="match status" value="1"/>
</dbReference>
<feature type="transmembrane region" description="Helical" evidence="6">
    <location>
        <begin position="243"/>
        <end position="262"/>
    </location>
</feature>
<feature type="transmembrane region" description="Helical" evidence="6">
    <location>
        <begin position="456"/>
        <end position="475"/>
    </location>
</feature>
<evidence type="ECO:0000256" key="5">
    <source>
        <dbReference type="ARBA" id="ARBA00023136"/>
    </source>
</evidence>
<evidence type="ECO:0000256" key="4">
    <source>
        <dbReference type="ARBA" id="ARBA00022989"/>
    </source>
</evidence>
<keyword evidence="5 6" id="KW-0472">Membrane</keyword>
<feature type="transmembrane region" description="Helical" evidence="6">
    <location>
        <begin position="427"/>
        <end position="444"/>
    </location>
</feature>
<feature type="transmembrane region" description="Helical" evidence="6">
    <location>
        <begin position="70"/>
        <end position="89"/>
    </location>
</feature>
<evidence type="ECO:0000256" key="3">
    <source>
        <dbReference type="ARBA" id="ARBA00022692"/>
    </source>
</evidence>
<keyword evidence="9" id="KW-1185">Reference proteome</keyword>
<feature type="transmembrane region" description="Helical" evidence="6">
    <location>
        <begin position="297"/>
        <end position="319"/>
    </location>
</feature>
<feature type="transmembrane region" description="Helical" evidence="6">
    <location>
        <begin position="389"/>
        <end position="415"/>
    </location>
</feature>
<keyword evidence="2" id="KW-0813">Transport</keyword>
<evidence type="ECO:0000256" key="6">
    <source>
        <dbReference type="SAM" id="Phobius"/>
    </source>
</evidence>
<dbReference type="InterPro" id="IPR011701">
    <property type="entry name" value="MFS"/>
</dbReference>
<gene>
    <name evidence="8" type="ORF">HCU74_15655</name>
</gene>
<feature type="transmembrane region" description="Helical" evidence="6">
    <location>
        <begin position="36"/>
        <end position="58"/>
    </location>
</feature>
<evidence type="ECO:0000313" key="8">
    <source>
        <dbReference type="EMBL" id="NKI18844.1"/>
    </source>
</evidence>